<proteinExistence type="predicted"/>
<feature type="transmembrane region" description="Helical" evidence="1">
    <location>
        <begin position="127"/>
        <end position="152"/>
    </location>
</feature>
<keyword evidence="1" id="KW-1133">Transmembrane helix</keyword>
<evidence type="ECO:0000256" key="1">
    <source>
        <dbReference type="SAM" id="Phobius"/>
    </source>
</evidence>
<feature type="transmembrane region" description="Helical" evidence="1">
    <location>
        <begin position="58"/>
        <end position="79"/>
    </location>
</feature>
<gene>
    <name evidence="2" type="ORF">NIES37_60950</name>
</gene>
<organism evidence="2 3">
    <name type="scientific">Tolypothrix tenuis PCC 7101</name>
    <dbReference type="NCBI Taxonomy" id="231146"/>
    <lineage>
        <taxon>Bacteria</taxon>
        <taxon>Bacillati</taxon>
        <taxon>Cyanobacteriota</taxon>
        <taxon>Cyanophyceae</taxon>
        <taxon>Nostocales</taxon>
        <taxon>Tolypothrichaceae</taxon>
        <taxon>Tolypothrix</taxon>
    </lineage>
</organism>
<keyword evidence="1" id="KW-0472">Membrane</keyword>
<dbReference type="KEGG" id="ttq:NIES37_60950"/>
<evidence type="ECO:0000313" key="3">
    <source>
        <dbReference type="Proteomes" id="UP000218785"/>
    </source>
</evidence>
<protein>
    <submittedName>
        <fullName evidence="2">Uncharacterized protein</fullName>
    </submittedName>
</protein>
<dbReference type="Proteomes" id="UP000218785">
    <property type="component" value="Chromosome"/>
</dbReference>
<keyword evidence="3" id="KW-1185">Reference proteome</keyword>
<reference evidence="2 3" key="1">
    <citation type="submission" date="2017-06" db="EMBL/GenBank/DDBJ databases">
        <title>Genome sequencing of cyanobaciteial culture collection at National Institute for Environmental Studies (NIES).</title>
        <authorList>
            <person name="Hirose Y."/>
            <person name="Shimura Y."/>
            <person name="Fujisawa T."/>
            <person name="Nakamura Y."/>
            <person name="Kawachi M."/>
        </authorList>
    </citation>
    <scope>NUCLEOTIDE SEQUENCE [LARGE SCALE GENOMIC DNA]</scope>
    <source>
        <strain evidence="2 3">NIES-37</strain>
    </source>
</reference>
<dbReference type="EMBL" id="AP018248">
    <property type="protein sequence ID" value="BAZ02087.1"/>
    <property type="molecule type" value="Genomic_DNA"/>
</dbReference>
<dbReference type="RefSeq" id="WP_096582064.1">
    <property type="nucleotide sequence ID" value="NZ_CAWNJS010000001.1"/>
</dbReference>
<name>A0A1Z4N8P0_9CYAN</name>
<accession>A0A1Z4N8P0</accession>
<sequence>MNNENLVHKNRDYLIKQSEMLQTIIGRMASNSLTIKQLGLTIWTTLMGFGFANKNKSLFLLALLSFAILGFFDAYYLYLEKRFRRNFNRLTELICGLNEDKEELIKHVQGNFLVLEKIKLAQVFNQYLSALLSWANLPYIVVFSATLVILIIN</sequence>
<dbReference type="AlphaFoldDB" id="A0A1Z4N8P0"/>
<keyword evidence="1" id="KW-0812">Transmembrane</keyword>
<evidence type="ECO:0000313" key="2">
    <source>
        <dbReference type="EMBL" id="BAZ02087.1"/>
    </source>
</evidence>